<dbReference type="RefSeq" id="WP_015425541.1">
    <property type="nucleotide sequence ID" value="NC_020449.1"/>
</dbReference>
<dbReference type="KEGG" id="caci:CLOAM1854"/>
<dbReference type="Gene3D" id="2.40.160.60">
    <property type="entry name" value="Outer membrane protein transport protein (OMPP1/FadL/TodX)"/>
    <property type="match status" value="1"/>
</dbReference>
<dbReference type="EMBL" id="CU466930">
    <property type="protein sequence ID" value="CAO81683.1"/>
    <property type="molecule type" value="Genomic_DNA"/>
</dbReference>
<evidence type="ECO:0008006" key="3">
    <source>
        <dbReference type="Google" id="ProtNLM"/>
    </source>
</evidence>
<keyword evidence="2" id="KW-1185">Reference proteome</keyword>
<accession>B0VET8</accession>
<dbReference type="AlphaFoldDB" id="B0VET8"/>
<evidence type="ECO:0000313" key="1">
    <source>
        <dbReference type="EMBL" id="CAO81683.1"/>
    </source>
</evidence>
<organism evidence="1 2">
    <name type="scientific">Cloacimonas acidaminovorans (strain Evry)</name>
    <dbReference type="NCBI Taxonomy" id="459349"/>
    <lineage>
        <taxon>Bacteria</taxon>
        <taxon>Pseudomonadati</taxon>
        <taxon>Candidatus Cloacimonadota</taxon>
        <taxon>Candidatus Cloacimonadia</taxon>
        <taxon>Candidatus Cloacimonadales</taxon>
        <taxon>Candidatus Cloacimonadaceae</taxon>
        <taxon>Candidatus Cloacimonas</taxon>
    </lineage>
</organism>
<dbReference type="OrthoDB" id="9808507at2"/>
<protein>
    <recommendedName>
        <fullName evidence="3">PorV/PorQ family protein</fullName>
    </recommendedName>
</protein>
<reference evidence="1 2" key="1">
    <citation type="journal article" date="2008" name="J. Bacteriol.">
        <title>'Candidatus Cloacamonas acidaminovorans': genome sequence reconstruction provides a first glimpse of a new bacterial division.</title>
        <authorList>
            <person name="Pelletier E."/>
            <person name="Kreimeyer A."/>
            <person name="Bocs S."/>
            <person name="Rouy Z."/>
            <person name="Gyapay G."/>
            <person name="Chouari R."/>
            <person name="Riviere D."/>
            <person name="Ganesan A."/>
            <person name="Daegelen P."/>
            <person name="Sghir A."/>
            <person name="Cohen G.N."/>
            <person name="Medigue C."/>
            <person name="Weissenbach J."/>
            <person name="Le Paslier D."/>
        </authorList>
    </citation>
    <scope>NUCLEOTIDE SEQUENCE [LARGE SCALE GENOMIC DNA]</scope>
    <source>
        <strain evidence="2">Evry</strain>
    </source>
</reference>
<gene>
    <name evidence="1" type="ordered locus">CLOAM1854</name>
</gene>
<dbReference type="Proteomes" id="UP000002019">
    <property type="component" value="Chromosome"/>
</dbReference>
<dbReference type="HOGENOM" id="CLU_884806_0_0_0"/>
<sequence>MKIQVLVICLLLITIPLTATKYAGEIFAVSPGVLSTAMGSTGLTYVGSLSAGWWNPALLALNPESGIELMRCEHFEGLMAQNQLSLIIGSKTKTSLTFNHLAIDKIKLTKLENPDDSLSNENRPVVWKTISNQDFILYAGLARQLKKTLYLGISPKLAYRSLAENSGYAFGADLGMLWQINKQANLGVNLRDFFSTQVLWEGGENETVIPNLDLELSYDFSPIKNIPVHLAVRSEILLENREATLETGDLSADFHAGIAVQPISNLCLLAGYDIDCFTAGIGVSYKRLGLNYAFRNGSEDDLGYSQRISVSYQW</sequence>
<dbReference type="eggNOG" id="COG2067">
    <property type="taxonomic scope" value="Bacteria"/>
</dbReference>
<evidence type="ECO:0000313" key="2">
    <source>
        <dbReference type="Proteomes" id="UP000002019"/>
    </source>
</evidence>
<proteinExistence type="predicted"/>
<name>B0VET8_CLOAI</name>
<dbReference type="STRING" id="459349.CLOAM1854"/>